<evidence type="ECO:0000313" key="1">
    <source>
        <dbReference type="EMBL" id="CUX52507.1"/>
    </source>
</evidence>
<dbReference type="Proteomes" id="UP000191988">
    <property type="component" value="Unassembled WGS sequence"/>
</dbReference>
<dbReference type="AlphaFoldDB" id="A0A1S7RH74"/>
<protein>
    <submittedName>
        <fullName evidence="1">Uncharacterized protein</fullName>
    </submittedName>
</protein>
<organism evidence="1 2">
    <name type="scientific">Agrobacterium tomkonis CFBP 6623</name>
    <dbReference type="NCBI Taxonomy" id="1183432"/>
    <lineage>
        <taxon>Bacteria</taxon>
        <taxon>Pseudomonadati</taxon>
        <taxon>Pseudomonadota</taxon>
        <taxon>Alphaproteobacteria</taxon>
        <taxon>Hyphomicrobiales</taxon>
        <taxon>Rhizobiaceae</taxon>
        <taxon>Rhizobium/Agrobacterium group</taxon>
        <taxon>Agrobacterium</taxon>
        <taxon>Agrobacterium tumefaciens complex</taxon>
    </lineage>
</organism>
<dbReference type="STRING" id="1183432.AGR3A_Lc130461"/>
<name>A0A1S7RH74_9HYPH</name>
<reference evidence="2" key="1">
    <citation type="submission" date="2016-01" db="EMBL/GenBank/DDBJ databases">
        <authorList>
            <person name="Regsiter A."/>
            <person name="william w."/>
        </authorList>
    </citation>
    <scope>NUCLEOTIDE SEQUENCE [LARGE SCALE GENOMIC DNA]</scope>
    <source>
        <strain evidence="2">CFBP 6623</strain>
    </source>
</reference>
<accession>A0A1S7RH74</accession>
<gene>
    <name evidence="1" type="ORF">AGR3A_Lc130461</name>
</gene>
<dbReference type="EMBL" id="FBWK01000049">
    <property type="protein sequence ID" value="CUX52507.1"/>
    <property type="molecule type" value="Genomic_DNA"/>
</dbReference>
<sequence length="68" mass="7406">MIGKAAHATAADARSIFLKAIDFPPWWLALSGPEPSPAANLLGSRRNPVALELRSPVQARMTKKIWLV</sequence>
<evidence type="ECO:0000313" key="2">
    <source>
        <dbReference type="Proteomes" id="UP000191988"/>
    </source>
</evidence>
<proteinExistence type="predicted"/>
<keyword evidence="2" id="KW-1185">Reference proteome</keyword>